<feature type="compositionally biased region" description="Basic and acidic residues" evidence="1">
    <location>
        <begin position="35"/>
        <end position="52"/>
    </location>
</feature>
<keyword evidence="3" id="KW-1185">Reference proteome</keyword>
<name>A0ABU6QKQ4_9FABA</name>
<feature type="compositionally biased region" description="Low complexity" evidence="1">
    <location>
        <begin position="55"/>
        <end position="65"/>
    </location>
</feature>
<dbReference type="EMBL" id="JASCZI010000422">
    <property type="protein sequence ID" value="MED6111709.1"/>
    <property type="molecule type" value="Genomic_DNA"/>
</dbReference>
<protein>
    <submittedName>
        <fullName evidence="2">Uncharacterized protein</fullName>
    </submittedName>
</protein>
<reference evidence="2 3" key="1">
    <citation type="journal article" date="2023" name="Plants (Basel)">
        <title>Bridging the Gap: Combining Genomics and Transcriptomics Approaches to Understand Stylosanthes scabra, an Orphan Legume from the Brazilian Caatinga.</title>
        <authorList>
            <person name="Ferreira-Neto J.R.C."/>
            <person name="da Silva M.D."/>
            <person name="Binneck E."/>
            <person name="de Melo N.F."/>
            <person name="da Silva R.H."/>
            <person name="de Melo A.L.T.M."/>
            <person name="Pandolfi V."/>
            <person name="Bustamante F.O."/>
            <person name="Brasileiro-Vidal A.C."/>
            <person name="Benko-Iseppon A.M."/>
        </authorList>
    </citation>
    <scope>NUCLEOTIDE SEQUENCE [LARGE SCALE GENOMIC DNA]</scope>
    <source>
        <tissue evidence="2">Leaves</tissue>
    </source>
</reference>
<gene>
    <name evidence="2" type="ORF">PIB30_054832</name>
</gene>
<sequence>MIKNDLPGTTEGSNHGGEGGQRRGGYASKDVSGVESREASGRDAGDAGEQRRWVAGSSGEAAETEAAMKKLNAAATQDERSNGAKMSAAAATLAELEVREEEGRRDNNQGQGSWAGNGLGFFLNL</sequence>
<accession>A0ABU6QKQ4</accession>
<feature type="compositionally biased region" description="Gly residues" evidence="1">
    <location>
        <begin position="14"/>
        <end position="23"/>
    </location>
</feature>
<dbReference type="Proteomes" id="UP001341840">
    <property type="component" value="Unassembled WGS sequence"/>
</dbReference>
<evidence type="ECO:0000313" key="2">
    <source>
        <dbReference type="EMBL" id="MED6111709.1"/>
    </source>
</evidence>
<evidence type="ECO:0000313" key="3">
    <source>
        <dbReference type="Proteomes" id="UP001341840"/>
    </source>
</evidence>
<comment type="caution">
    <text evidence="2">The sequence shown here is derived from an EMBL/GenBank/DDBJ whole genome shotgun (WGS) entry which is preliminary data.</text>
</comment>
<proteinExistence type="predicted"/>
<organism evidence="2 3">
    <name type="scientific">Stylosanthes scabra</name>
    <dbReference type="NCBI Taxonomy" id="79078"/>
    <lineage>
        <taxon>Eukaryota</taxon>
        <taxon>Viridiplantae</taxon>
        <taxon>Streptophyta</taxon>
        <taxon>Embryophyta</taxon>
        <taxon>Tracheophyta</taxon>
        <taxon>Spermatophyta</taxon>
        <taxon>Magnoliopsida</taxon>
        <taxon>eudicotyledons</taxon>
        <taxon>Gunneridae</taxon>
        <taxon>Pentapetalae</taxon>
        <taxon>rosids</taxon>
        <taxon>fabids</taxon>
        <taxon>Fabales</taxon>
        <taxon>Fabaceae</taxon>
        <taxon>Papilionoideae</taxon>
        <taxon>50 kb inversion clade</taxon>
        <taxon>dalbergioids sensu lato</taxon>
        <taxon>Dalbergieae</taxon>
        <taxon>Pterocarpus clade</taxon>
        <taxon>Stylosanthes</taxon>
    </lineage>
</organism>
<evidence type="ECO:0000256" key="1">
    <source>
        <dbReference type="SAM" id="MobiDB-lite"/>
    </source>
</evidence>
<feature type="region of interest" description="Disordered" evidence="1">
    <location>
        <begin position="1"/>
        <end position="125"/>
    </location>
</feature>